<dbReference type="InterPro" id="IPR010674">
    <property type="entry name" value="NOG1_Rossman_fold_dom"/>
</dbReference>
<dbReference type="Pfam" id="PF06858">
    <property type="entry name" value="NOG1"/>
    <property type="match status" value="1"/>
</dbReference>
<keyword evidence="4 8" id="KW-0518">Myosin</keyword>
<dbReference type="InterPro" id="IPR041623">
    <property type="entry name" value="NOG1_N"/>
</dbReference>
<evidence type="ECO:0000256" key="3">
    <source>
        <dbReference type="ARBA" id="ARBA00022741"/>
    </source>
</evidence>
<dbReference type="Gene3D" id="3.30.70.1590">
    <property type="match status" value="1"/>
</dbReference>
<evidence type="ECO:0000256" key="7">
    <source>
        <dbReference type="ARBA" id="ARBA00023242"/>
    </source>
</evidence>
<gene>
    <name evidence="12" type="ORF">CmeUKMEL1_01975</name>
</gene>
<dbReference type="GO" id="GO:0005730">
    <property type="term" value="C:nucleolus"/>
    <property type="evidence" value="ECO:0007669"/>
    <property type="project" value="UniProtKB-SubCell"/>
</dbReference>
<dbReference type="Gene3D" id="1.20.58.530">
    <property type="match status" value="2"/>
</dbReference>
<dbReference type="Gene3D" id="1.20.120.720">
    <property type="entry name" value="Myosin VI head, motor domain, U50 subdomain"/>
    <property type="match status" value="1"/>
</dbReference>
<accession>A0A2P4YX13</accession>
<dbReference type="GO" id="GO:0003774">
    <property type="term" value="F:cytoskeletal motor activity"/>
    <property type="evidence" value="ECO:0007669"/>
    <property type="project" value="UniProtKB-UniRule"/>
</dbReference>
<feature type="region of interest" description="Disordered" evidence="9">
    <location>
        <begin position="1948"/>
        <end position="1968"/>
    </location>
</feature>
<feature type="binding site" evidence="8">
    <location>
        <begin position="926"/>
        <end position="933"/>
    </location>
    <ligand>
        <name>ATP</name>
        <dbReference type="ChEBI" id="CHEBI:30616"/>
    </ligand>
</feature>
<dbReference type="InterPro" id="IPR036961">
    <property type="entry name" value="Kinesin_motor_dom_sf"/>
</dbReference>
<dbReference type="CDD" id="cd01897">
    <property type="entry name" value="NOG"/>
    <property type="match status" value="1"/>
</dbReference>
<evidence type="ECO:0000256" key="4">
    <source>
        <dbReference type="ARBA" id="ARBA00023123"/>
    </source>
</evidence>
<feature type="compositionally biased region" description="Basic and acidic residues" evidence="9">
    <location>
        <begin position="1948"/>
        <end position="1959"/>
    </location>
</feature>
<dbReference type="Pfam" id="PF17835">
    <property type="entry name" value="NOG1_N"/>
    <property type="match status" value="1"/>
</dbReference>
<keyword evidence="8" id="KW-0067">ATP-binding</keyword>
<dbReference type="InterPro" id="IPR012973">
    <property type="entry name" value="NOG_C"/>
</dbReference>
<dbReference type="OrthoDB" id="415015at2759"/>
<dbReference type="CDD" id="cd00124">
    <property type="entry name" value="MYSc"/>
    <property type="match status" value="1"/>
</dbReference>
<feature type="domain" description="OBG-type G" evidence="11">
    <location>
        <begin position="173"/>
        <end position="357"/>
    </location>
</feature>
<organism evidence="12 13">
    <name type="scientific">Cryptosporidium meleagridis</name>
    <dbReference type="NCBI Taxonomy" id="93969"/>
    <lineage>
        <taxon>Eukaryota</taxon>
        <taxon>Sar</taxon>
        <taxon>Alveolata</taxon>
        <taxon>Apicomplexa</taxon>
        <taxon>Conoidasida</taxon>
        <taxon>Coccidia</taxon>
        <taxon>Eucoccidiorida</taxon>
        <taxon>Eimeriorina</taxon>
        <taxon>Cryptosporidiidae</taxon>
        <taxon>Cryptosporidium</taxon>
    </lineage>
</organism>
<feature type="domain" description="Myosin motor" evidence="10">
    <location>
        <begin position="829"/>
        <end position="1751"/>
    </location>
</feature>
<dbReference type="SMART" id="SM00242">
    <property type="entry name" value="MYSc"/>
    <property type="match status" value="1"/>
</dbReference>
<keyword evidence="6 8" id="KW-0505">Motor protein</keyword>
<comment type="similarity">
    <text evidence="8">Belongs to the TRAFAC class myosin-kinesin ATPase superfamily. Myosin family.</text>
</comment>
<evidence type="ECO:0000256" key="6">
    <source>
        <dbReference type="ARBA" id="ARBA00023175"/>
    </source>
</evidence>
<evidence type="ECO:0000259" key="11">
    <source>
        <dbReference type="PROSITE" id="PS51710"/>
    </source>
</evidence>
<comment type="caution">
    <text evidence="12">The sequence shown here is derived from an EMBL/GenBank/DDBJ whole genome shotgun (WGS) entry which is preliminary data.</text>
</comment>
<name>A0A2P4YX13_9CRYT</name>
<keyword evidence="5" id="KW-0342">GTP-binding</keyword>
<comment type="subcellular location">
    <subcellularLocation>
        <location evidence="1">Nucleus</location>
        <location evidence="1">Nucleolus</location>
    </subcellularLocation>
</comment>
<dbReference type="PANTHER" id="PTHR45759">
    <property type="entry name" value="NUCLEOLAR GTP-BINDING PROTEIN 1"/>
    <property type="match status" value="1"/>
</dbReference>
<evidence type="ECO:0000256" key="9">
    <source>
        <dbReference type="SAM" id="MobiDB-lite"/>
    </source>
</evidence>
<evidence type="ECO:0000313" key="13">
    <source>
        <dbReference type="Proteomes" id="UP000236928"/>
    </source>
</evidence>
<dbReference type="InterPro" id="IPR027417">
    <property type="entry name" value="P-loop_NTPase"/>
</dbReference>
<dbReference type="GO" id="GO:0042254">
    <property type="term" value="P:ribosome biogenesis"/>
    <property type="evidence" value="ECO:0007669"/>
    <property type="project" value="UniProtKB-KW"/>
</dbReference>
<protein>
    <submittedName>
        <fullName evidence="12">Myosin head (Motor domain) family protein</fullName>
    </submittedName>
</protein>
<keyword evidence="3 8" id="KW-0547">Nucleotide-binding</keyword>
<dbReference type="Gene3D" id="3.40.50.300">
    <property type="entry name" value="P-loop containing nucleotide triphosphate hydrolases"/>
    <property type="match status" value="1"/>
</dbReference>
<dbReference type="GO" id="GO:0005524">
    <property type="term" value="F:ATP binding"/>
    <property type="evidence" value="ECO:0007669"/>
    <property type="project" value="UniProtKB-UniRule"/>
</dbReference>
<dbReference type="GO" id="GO:0003779">
    <property type="term" value="F:actin binding"/>
    <property type="evidence" value="ECO:0007669"/>
    <property type="project" value="UniProtKB-KW"/>
</dbReference>
<keyword evidence="13" id="KW-1185">Reference proteome</keyword>
<keyword evidence="7" id="KW-0539">Nucleus</keyword>
<dbReference type="Proteomes" id="UP000236928">
    <property type="component" value="Unassembled WGS sequence"/>
</dbReference>
<dbReference type="InterPro" id="IPR031167">
    <property type="entry name" value="G_OBG"/>
</dbReference>
<sequence length="2181" mass="255100">MSSTSLGHRFKDITIIPNSKDLIDIVLSKTQRKTPTQVHPQFQISRIRSFYMRKVKFCQQAIHDRLGMILTQFPRLDEIHPFYSDLCNVLYDRDHYKLALGHISGSKNIIDSLAKDYVRLLKYADSPYKCKMLKRAALGRMCTCLKKLQAPLEYLEEVRQHIGRLPSINPTTRTLIVCGYPNVGKSSFINCVSHANVEVEPYAFTTKSLYVGHFDYNYTRWQVIDTPGILDRPLDERNTIEMTAITALAHIHSCILYFVDISEECGYSIEKQTKLFHSIKTLFRNKPVFIILNKIDSRSADDLSPEEKKMIEELKTGIEGDSNENGGKIEVVDFLSMSTKQKVGVEEAKNRACNELLQKRIEIKVQTKRVDAISRRLHIAETPLNKDRPPCIPDSVIQERSQEIKSRTRSGPLEKELEEEMGGAGVYQMDWNRKYILKDDDWKYDLVPEIMDGKNIIDFIDPDIEEKLKELEKEEEILLMNDPSQEFDEKLWEQTQTALKNIHNKINLKKRENMDNKARNAPILPRGRARQASAGELTKLTNQLDDLGYDVSKIYERGRSIVRKEENKRERGRSLTRRAVNDVSDQISLLRSKRSRSITGNEDIEMLVNDENANNELLKRKRLPRGHSPAPNRIDASLKPGKQQEKAEKLRRKSQSKLGKLARRGEADRSVPTKMPMHLFSGKRGMGKTDRRINNYIMENCNEISNGNKVWIYSRANPHTIELSNKLAEKKAKAFLESLNKFESKIQNVESNLDAFLFACVISYDSQQKIYLCEYIGEFRDEIEDSKINFYVDKEFVYKADDGFGYKDNSQLRNLNIGNVIRNIQVCYDMLKGSNNVTENNSEEKMKLSGIRSGNDFPKYPMYSFAGGILIAVNPFKEYDIYNDETAQEFIGKNIMNMEPHPFAIAEWTYRRMLKDNRSQSIIISGESGAGKTETSKHVLKYLSYVSNKQRMRSGTNNVIDKVEGLHLSTIENCLLSSNPLLEVFGNSRTIRNDNSSRFGKYMKLGFDENGRIINASINTYLLAKSRVVHLPNNERNYHIFYHILNEINETQKTKWGIKCDNSSLEFNYLKTVDSKSFKQSIGENSIKSENLKEIMKSVPYNIKIINDCFQSIGVSADNRDLIYDMIYTILLLGNIEFNPVENNDEDECELTQESISIINQIVQIWNYNFNSDSDFSKMSNEELIELLTTKSIVKIKKRLSYSEAIYTRDSISRYLYEWIFNLIVELINIALKQNIFESSENSMKKSDQNNSIGILDIFGFEDLEPNYVNGFEQLLINYCNERLHSFFLEQLLYRDTVLYKTEGINNSISTTPSANVIDLLFHQSFVCTVMSGVNPKYLNSTEIDENESRSDGESCKSHPFYEKFQYNNSMLSLLPYNIISILDETGKIPMKGNRDHAFCNKVHSLYKLQSNSNIRMSINRGSISNNKDEMNPNSLLPQLNNLSDSIGRVIQIQKLNLEKTFTINHFAGPVKYTSSEFISKNTDFLSGNIEKIIHTRINTIQEINRFKYNLLNSVNMHEGSVQFKDDENMNQINAIVNDDSPVSDTSLIRKSILSSNRVSNFVEKNNLQMNALTSLINQNANQVPTPMNTNKNKSVSSMFVRQVQNMLINELYPTQSHFIRCIKPNNQQIPLKFDSLKVYKQLQIGGILQILNIMIYGYPCRIPYSRIYNYFKKMIEINTELDGQESINDLALNDKNNILFKAKLLLRDERIFVSLLLEYMGYKDKIDYQLGLTRVFFKFNVLDRVEQFIQKCDQENSMDWKIECINSLYKHWLRKKCNNYLVMIRCSIKLFSLYRYIKRKSACRQICKALRRYICIKREERERIERERIEREEKERIEREERERIEREEKERIEREERERIERERIEREEKERIEREERERIEREEKERIEREERERIERERIERERIEREEKERIERERIEREEKERIEREERERIEREKKKGLREKKERELKERESKRRKKKRAKMKLYRETPQNMNNRKKAKANMLITQLDEPMELEETGSSTFRHEGEISLNNDENDEEIDQNNSPLLCTSTMRGQRKRYSIYYMSGNNVDSKEIEGIKSLQDELVEAEFIDDVLKEDNIVINSDDLNELKNANNNNENEMDNNIKTGIKRPTVFIPNSIINIKQNNHLGSDIKANALNANLKNSETIDPNSKKISLKDVQENFRNNIIKQRKQQY</sequence>
<proteinExistence type="inferred from homology"/>
<dbReference type="Pfam" id="PF00063">
    <property type="entry name" value="Myosin_head"/>
    <property type="match status" value="2"/>
</dbReference>
<dbReference type="PRINTS" id="PR00193">
    <property type="entry name" value="MYOSINHEAVY"/>
</dbReference>
<dbReference type="PROSITE" id="PS51710">
    <property type="entry name" value="G_OBG"/>
    <property type="match status" value="1"/>
</dbReference>
<reference evidence="12 13" key="1">
    <citation type="submission" date="2014-04" db="EMBL/GenBank/DDBJ databases">
        <title>Comparative Genomics of Cryptosporidium Species.</title>
        <authorList>
            <person name="Silva J.C."/>
            <person name="Su Q."/>
            <person name="Chalmers R."/>
            <person name="Chibucos M.C."/>
            <person name="Elwin K."/>
            <person name="Godinez A."/>
            <person name="Guo F."/>
            <person name="Huynh K."/>
            <person name="Orvis J."/>
            <person name="Ott S."/>
            <person name="Sadzewicz L."/>
            <person name="Sengamalay N."/>
            <person name="Shetty A."/>
            <person name="Sun M."/>
            <person name="Tallon L."/>
            <person name="Xiao L."/>
            <person name="Zhang H."/>
            <person name="Fraser C.M."/>
            <person name="Zhu G."/>
            <person name="Kissinger J."/>
            <person name="Widmer G."/>
        </authorList>
    </citation>
    <scope>NUCLEOTIDE SEQUENCE [LARGE SCALE GENOMIC DNA]</scope>
    <source>
        <strain evidence="12 13">UKMEL1</strain>
    </source>
</reference>
<dbReference type="Gene3D" id="3.40.850.10">
    <property type="entry name" value="Kinesin motor domain"/>
    <property type="match status" value="2"/>
</dbReference>
<evidence type="ECO:0000259" key="10">
    <source>
        <dbReference type="PROSITE" id="PS51456"/>
    </source>
</evidence>
<dbReference type="GO" id="GO:0005525">
    <property type="term" value="F:GTP binding"/>
    <property type="evidence" value="ECO:0007669"/>
    <property type="project" value="UniProtKB-KW"/>
</dbReference>
<evidence type="ECO:0000256" key="8">
    <source>
        <dbReference type="PROSITE-ProRule" id="PRU00782"/>
    </source>
</evidence>
<feature type="region of interest" description="Disordered" evidence="9">
    <location>
        <begin position="620"/>
        <end position="685"/>
    </location>
</feature>
<evidence type="ECO:0000256" key="2">
    <source>
        <dbReference type="ARBA" id="ARBA00022517"/>
    </source>
</evidence>
<dbReference type="SUPFAM" id="SSF52540">
    <property type="entry name" value="P-loop containing nucleoside triphosphate hydrolases"/>
    <property type="match status" value="2"/>
</dbReference>
<dbReference type="InterPro" id="IPR001609">
    <property type="entry name" value="Myosin_head_motor_dom-like"/>
</dbReference>
<evidence type="ECO:0000256" key="1">
    <source>
        <dbReference type="ARBA" id="ARBA00004604"/>
    </source>
</evidence>
<keyword evidence="2" id="KW-0690">Ribosome biogenesis</keyword>
<dbReference type="EMBL" id="JIBK01000003">
    <property type="protein sequence ID" value="POM82354.1"/>
    <property type="molecule type" value="Genomic_DNA"/>
</dbReference>
<dbReference type="Gene3D" id="1.20.120.1190">
    <property type="match status" value="1"/>
</dbReference>
<dbReference type="VEuPathDB" id="CryptoDB:CmeUKMEL1_01975"/>
<dbReference type="PROSITE" id="PS51456">
    <property type="entry name" value="MYOSIN_MOTOR"/>
    <property type="match status" value="1"/>
</dbReference>
<dbReference type="GO" id="GO:0016459">
    <property type="term" value="C:myosin complex"/>
    <property type="evidence" value="ECO:0007669"/>
    <property type="project" value="UniProtKB-KW"/>
</dbReference>
<evidence type="ECO:0000313" key="12">
    <source>
        <dbReference type="EMBL" id="POM82354.1"/>
    </source>
</evidence>
<keyword evidence="8" id="KW-0009">Actin-binding</keyword>
<comment type="caution">
    <text evidence="8">Lacks conserved residue(s) required for the propagation of feature annotation.</text>
</comment>
<dbReference type="Pfam" id="PF08155">
    <property type="entry name" value="NOGCT"/>
    <property type="match status" value="1"/>
</dbReference>
<evidence type="ECO:0000256" key="5">
    <source>
        <dbReference type="ARBA" id="ARBA00023134"/>
    </source>
</evidence>